<keyword evidence="5 10" id="KW-0479">Metal-binding</keyword>
<dbReference type="GO" id="GO:0046872">
    <property type="term" value="F:metal ion binding"/>
    <property type="evidence" value="ECO:0007669"/>
    <property type="project" value="UniProtKB-KW"/>
</dbReference>
<evidence type="ECO:0000313" key="13">
    <source>
        <dbReference type="Proteomes" id="UP000094527"/>
    </source>
</evidence>
<feature type="binding site" evidence="10">
    <location>
        <position position="87"/>
    </location>
    <ligand>
        <name>Zn(2+)</name>
        <dbReference type="ChEBI" id="CHEBI:29105"/>
        <label>1</label>
    </ligand>
</feature>
<sequence length="764" mass="86372">MNDFVNYNINMDNGEHRAVTNFREYLRIKSVHPNPDYEGCIEWIKRQATEIGLEFNIVEFPKPAEFAVWLTWPAKTAALPSILLNSHIDVVPVDETKWTRDPFAAEKDSDGNIYARGTQDMKSVGVQYLEAIRNLKAKGFVPLRSVHVLFVPDEEVGGSKGMAPFVKSPEFAKLNVGFALDEGLTSPDEEIILTYAERAICQVKFTAKGTTGHSLILHENTAGEKIQKVINRLMEFRAQEKARLESDPELLLGDVTTVNLTMFGGGMQINICPTELSASFDIRLTPKWKKEELLRFLDEVCEEAGPEVTYDYVFQSLDYTAVTPLDDNNKWWNTFKSTCEDVGVKLKPIIMPGATDVRYVRQQGIPAFGFSPINNTPVLLHANDEFLNEAVFLRGIELSVLHDLKKTEQKTTWKMGEDIAVTNFREYLRIKTVHPDPDYDTAIEWLRKQAKDLDLEFNIVRFEPPNEFAVWLTWRGTDQSLKSILLNSHIDVVPVDPSQWNYDPFGAEKTPNGNIYARGSQDMKCVGVQYLEAIRKLKATGFVPLRNVHVSFVPEFRVTAKGKTGHASILHENTAAEKLHKVINKLLSLRESEKARLQSLRNPELGDVTSVNMTMLGGGLQANVVPPELSAVFDIRITPHWTLESMKKLLDDTCANAGPDVTYEYIQHSNITAQTVVDDSNIWWTVFKGVTDKLNLKINKKIFPAATDIRFIRQLGIPAFGFSPMNNTPVLLHDHDEYLNEAVYLRGVEIYTALLEKIISQPKD</sequence>
<dbReference type="FunFam" id="3.30.70.360:FF:000005">
    <property type="entry name" value="Putative Aminoacylase-1"/>
    <property type="match status" value="2"/>
</dbReference>
<comment type="subcellular location">
    <subcellularLocation>
        <location evidence="1">Cytoplasm</location>
    </subcellularLocation>
</comment>
<evidence type="ECO:0000256" key="8">
    <source>
        <dbReference type="ARBA" id="ARBA00029656"/>
    </source>
</evidence>
<dbReference type="SUPFAM" id="SSF53187">
    <property type="entry name" value="Zn-dependent exopeptidases"/>
    <property type="match status" value="2"/>
</dbReference>
<dbReference type="PANTHER" id="PTHR45892:SF1">
    <property type="entry name" value="AMINOACYLASE-1"/>
    <property type="match status" value="1"/>
</dbReference>
<comment type="caution">
    <text evidence="12">The sequence shown here is derived from an EMBL/GenBank/DDBJ whole genome shotgun (WGS) entry which is preliminary data.</text>
</comment>
<dbReference type="GO" id="GO:0005737">
    <property type="term" value="C:cytoplasm"/>
    <property type="evidence" value="ECO:0007669"/>
    <property type="project" value="UniProtKB-SubCell"/>
</dbReference>
<keyword evidence="13" id="KW-1185">Reference proteome</keyword>
<name>A0A1D2MYQ6_ORCCI</name>
<dbReference type="InterPro" id="IPR011650">
    <property type="entry name" value="Peptidase_M20_dimer"/>
</dbReference>
<proteinExistence type="inferred from homology"/>
<evidence type="ECO:0000259" key="11">
    <source>
        <dbReference type="Pfam" id="PF07687"/>
    </source>
</evidence>
<dbReference type="Gene3D" id="3.40.630.10">
    <property type="entry name" value="Zn peptidases"/>
    <property type="match status" value="2"/>
</dbReference>
<feature type="domain" description="Peptidase M20 dimerisation" evidence="11">
    <location>
        <begin position="195"/>
        <end position="307"/>
    </location>
</feature>
<evidence type="ECO:0000256" key="5">
    <source>
        <dbReference type="ARBA" id="ARBA00022723"/>
    </source>
</evidence>
<feature type="binding site" evidence="10">
    <location>
        <position position="155"/>
    </location>
    <ligand>
        <name>Zn(2+)</name>
        <dbReference type="ChEBI" id="CHEBI:29105"/>
        <label>2</label>
    </ligand>
</feature>
<dbReference type="Gene3D" id="3.30.70.360">
    <property type="match status" value="2"/>
</dbReference>
<dbReference type="FunFam" id="1.10.150.900:FF:000001">
    <property type="entry name" value="Aminoacylase-1, putative"/>
    <property type="match status" value="1"/>
</dbReference>
<dbReference type="InterPro" id="IPR052083">
    <property type="entry name" value="Aminoacylase-1_M20A"/>
</dbReference>
<evidence type="ECO:0000256" key="2">
    <source>
        <dbReference type="ARBA" id="ARBA00006247"/>
    </source>
</evidence>
<comment type="similarity">
    <text evidence="2">Belongs to the peptidase M20A family.</text>
</comment>
<dbReference type="EMBL" id="LJIJ01000394">
    <property type="protein sequence ID" value="ODM97934.1"/>
    <property type="molecule type" value="Genomic_DNA"/>
</dbReference>
<feature type="binding site" evidence="10">
    <location>
        <position position="120"/>
    </location>
    <ligand>
        <name>Zn(2+)</name>
        <dbReference type="ChEBI" id="CHEBI:29105"/>
        <label>1</label>
    </ligand>
</feature>
<gene>
    <name evidence="12" type="ORF">Ocin01_08742</name>
</gene>
<dbReference type="Pfam" id="PF01546">
    <property type="entry name" value="Peptidase_M20"/>
    <property type="match status" value="2"/>
</dbReference>
<dbReference type="GO" id="GO:0006520">
    <property type="term" value="P:amino acid metabolic process"/>
    <property type="evidence" value="ECO:0007669"/>
    <property type="project" value="InterPro"/>
</dbReference>
<dbReference type="AlphaFoldDB" id="A0A1D2MYQ6"/>
<feature type="domain" description="Peptidase M20 dimerisation" evidence="11">
    <location>
        <begin position="556"/>
        <end position="660"/>
    </location>
</feature>
<dbReference type="InterPro" id="IPR002933">
    <property type="entry name" value="Peptidase_M20"/>
</dbReference>
<evidence type="ECO:0000256" key="6">
    <source>
        <dbReference type="ARBA" id="ARBA00022801"/>
    </source>
</evidence>
<evidence type="ECO:0000256" key="3">
    <source>
        <dbReference type="ARBA" id="ARBA00011913"/>
    </source>
</evidence>
<feature type="binding site" evidence="10">
    <location>
        <position position="381"/>
    </location>
    <ligand>
        <name>Zn(2+)</name>
        <dbReference type="ChEBI" id="CHEBI:29105"/>
        <label>2</label>
    </ligand>
</feature>
<evidence type="ECO:0000256" key="4">
    <source>
        <dbReference type="ARBA" id="ARBA00022490"/>
    </source>
</evidence>
<organism evidence="12 13">
    <name type="scientific">Orchesella cincta</name>
    <name type="common">Springtail</name>
    <name type="synonym">Podura cincta</name>
    <dbReference type="NCBI Taxonomy" id="48709"/>
    <lineage>
        <taxon>Eukaryota</taxon>
        <taxon>Metazoa</taxon>
        <taxon>Ecdysozoa</taxon>
        <taxon>Arthropoda</taxon>
        <taxon>Hexapoda</taxon>
        <taxon>Collembola</taxon>
        <taxon>Entomobryomorpha</taxon>
        <taxon>Entomobryoidea</taxon>
        <taxon>Orchesellidae</taxon>
        <taxon>Orchesellinae</taxon>
        <taxon>Orchesella</taxon>
    </lineage>
</organism>
<keyword evidence="4" id="KW-0963">Cytoplasm</keyword>
<dbReference type="FunFam" id="3.40.630.10:FF:000019">
    <property type="entry name" value="Aminoacylase 1"/>
    <property type="match status" value="1"/>
</dbReference>
<dbReference type="EC" id="3.5.1.14" evidence="3"/>
<comment type="cofactor">
    <cofactor evidence="10">
        <name>Zn(2+)</name>
        <dbReference type="ChEBI" id="CHEBI:29105"/>
    </cofactor>
    <text evidence="10">Binds 2 Zn(2+) ions per subunit.</text>
</comment>
<dbReference type="InterPro" id="IPR036264">
    <property type="entry name" value="Bact_exopeptidase_dim_dom"/>
</dbReference>
<feature type="binding site" evidence="10">
    <location>
        <position position="120"/>
    </location>
    <ligand>
        <name>Zn(2+)</name>
        <dbReference type="ChEBI" id="CHEBI:29105"/>
        <label>2</label>
    </ligand>
</feature>
<dbReference type="Pfam" id="PF07687">
    <property type="entry name" value="M20_dimer"/>
    <property type="match status" value="2"/>
</dbReference>
<feature type="active site" description="Proton acceptor" evidence="9">
    <location>
        <position position="154"/>
    </location>
</feature>
<evidence type="ECO:0000256" key="1">
    <source>
        <dbReference type="ARBA" id="ARBA00004496"/>
    </source>
</evidence>
<dbReference type="Proteomes" id="UP000094527">
    <property type="component" value="Unassembled WGS sequence"/>
</dbReference>
<dbReference type="OrthoDB" id="3064516at2759"/>
<feature type="binding site" evidence="10">
    <location>
        <position position="182"/>
    </location>
    <ligand>
        <name>Zn(2+)</name>
        <dbReference type="ChEBI" id="CHEBI:29105"/>
        <label>1</label>
    </ligand>
</feature>
<keyword evidence="6" id="KW-0378">Hydrolase</keyword>
<dbReference type="Gene3D" id="1.10.150.900">
    <property type="match status" value="2"/>
</dbReference>
<dbReference type="PROSITE" id="PS00759">
    <property type="entry name" value="ARGE_DAPE_CPG2_2"/>
    <property type="match status" value="1"/>
</dbReference>
<protein>
    <recommendedName>
        <fullName evidence="3">N-acyl-aliphatic-L-amino acid amidohydrolase</fullName>
        <ecNumber evidence="3">3.5.1.14</ecNumber>
    </recommendedName>
    <alternativeName>
        <fullName evidence="8">N-acyl-L-amino-acid amidohydrolase</fullName>
    </alternativeName>
</protein>
<feature type="active site" evidence="9">
    <location>
        <position position="89"/>
    </location>
</feature>
<reference evidence="12 13" key="1">
    <citation type="journal article" date="2016" name="Genome Biol. Evol.">
        <title>Gene Family Evolution Reflects Adaptation to Soil Environmental Stressors in the Genome of the Collembolan Orchesella cincta.</title>
        <authorList>
            <person name="Faddeeva-Vakhrusheva A."/>
            <person name="Derks M.F."/>
            <person name="Anvar S.Y."/>
            <person name="Agamennone V."/>
            <person name="Suring W."/>
            <person name="Smit S."/>
            <person name="van Straalen N.M."/>
            <person name="Roelofs D."/>
        </authorList>
    </citation>
    <scope>NUCLEOTIDE SEQUENCE [LARGE SCALE GENOMIC DNA]</scope>
    <source>
        <tissue evidence="12">Mixed pool</tissue>
    </source>
</reference>
<dbReference type="PANTHER" id="PTHR45892">
    <property type="entry name" value="AMINOACYLASE-1"/>
    <property type="match status" value="1"/>
</dbReference>
<dbReference type="SUPFAM" id="SSF55031">
    <property type="entry name" value="Bacterial exopeptidase dimerisation domain"/>
    <property type="match status" value="2"/>
</dbReference>
<dbReference type="InterPro" id="IPR010159">
    <property type="entry name" value="N-acyl_aa_amidohydrolase"/>
</dbReference>
<dbReference type="NCBIfam" id="TIGR01880">
    <property type="entry name" value="Ac-peptdase-euk"/>
    <property type="match status" value="1"/>
</dbReference>
<evidence type="ECO:0000256" key="10">
    <source>
        <dbReference type="PIRSR" id="PIRSR610159-2"/>
    </source>
</evidence>
<evidence type="ECO:0000256" key="7">
    <source>
        <dbReference type="ARBA" id="ARBA00022833"/>
    </source>
</evidence>
<dbReference type="GO" id="GO:0004046">
    <property type="term" value="F:aminoacylase activity"/>
    <property type="evidence" value="ECO:0007669"/>
    <property type="project" value="UniProtKB-EC"/>
</dbReference>
<evidence type="ECO:0000313" key="12">
    <source>
        <dbReference type="EMBL" id="ODM97934.1"/>
    </source>
</evidence>
<dbReference type="STRING" id="48709.A0A1D2MYQ6"/>
<dbReference type="OMA" id="KWTGKNQ"/>
<keyword evidence="7 10" id="KW-0862">Zinc</keyword>
<accession>A0A1D2MYQ6</accession>
<dbReference type="PROSITE" id="PS00758">
    <property type="entry name" value="ARGE_DAPE_CPG2_1"/>
    <property type="match status" value="2"/>
</dbReference>
<evidence type="ECO:0000256" key="9">
    <source>
        <dbReference type="PIRSR" id="PIRSR610159-1"/>
    </source>
</evidence>
<dbReference type="InterPro" id="IPR001261">
    <property type="entry name" value="ArgE/DapE_CS"/>
</dbReference>